<evidence type="ECO:0000313" key="8">
    <source>
        <dbReference type="EMBL" id="TQM92742.1"/>
    </source>
</evidence>
<dbReference type="Proteomes" id="UP000320582">
    <property type="component" value="Unassembled WGS sequence"/>
</dbReference>
<dbReference type="InterPro" id="IPR058627">
    <property type="entry name" value="MdtA-like_C"/>
</dbReference>
<dbReference type="PANTHER" id="PTHR30469">
    <property type="entry name" value="MULTIDRUG RESISTANCE PROTEIN MDTA"/>
    <property type="match status" value="1"/>
</dbReference>
<feature type="region of interest" description="Disordered" evidence="4">
    <location>
        <begin position="341"/>
        <end position="365"/>
    </location>
</feature>
<dbReference type="AlphaFoldDB" id="A0A543KCF4"/>
<dbReference type="Gene3D" id="2.40.30.170">
    <property type="match status" value="1"/>
</dbReference>
<dbReference type="InterPro" id="IPR058792">
    <property type="entry name" value="Beta-barrel_RND_2"/>
</dbReference>
<gene>
    <name evidence="8" type="ORF">BD293_1360</name>
</gene>
<dbReference type="Pfam" id="PF25917">
    <property type="entry name" value="BSH_RND"/>
    <property type="match status" value="1"/>
</dbReference>
<dbReference type="SUPFAM" id="SSF111369">
    <property type="entry name" value="HlyD-like secretion proteins"/>
    <property type="match status" value="1"/>
</dbReference>
<dbReference type="Gene3D" id="2.40.420.20">
    <property type="match status" value="1"/>
</dbReference>
<evidence type="ECO:0000259" key="7">
    <source>
        <dbReference type="Pfam" id="PF25967"/>
    </source>
</evidence>
<proteinExistence type="inferred from homology"/>
<evidence type="ECO:0000256" key="3">
    <source>
        <dbReference type="ARBA" id="ARBA00022448"/>
    </source>
</evidence>
<dbReference type="Gene3D" id="1.10.287.470">
    <property type="entry name" value="Helix hairpin bin"/>
    <property type="match status" value="1"/>
</dbReference>
<evidence type="ECO:0000313" key="9">
    <source>
        <dbReference type="Proteomes" id="UP000320582"/>
    </source>
</evidence>
<feature type="domain" description="Multidrug resistance protein MdtA-like barrel-sandwich hybrid" evidence="5">
    <location>
        <begin position="70"/>
        <end position="192"/>
    </location>
</feature>
<feature type="domain" description="CusB-like beta-barrel" evidence="6">
    <location>
        <begin position="202"/>
        <end position="272"/>
    </location>
</feature>
<dbReference type="GO" id="GO:1990281">
    <property type="term" value="C:efflux pump complex"/>
    <property type="evidence" value="ECO:0007669"/>
    <property type="project" value="TreeGrafter"/>
</dbReference>
<dbReference type="InterPro" id="IPR006143">
    <property type="entry name" value="RND_pump_MFP"/>
</dbReference>
<sequence length="365" mass="39311">MKKRFAIAIVLLALIGGGLVGFNMFRDQMIQQFLADRPIDPLPVETVTAEAVTWQPSLSAIGTVNAAQGVELTVEAAGIVREIAFAANADVEAGQTLLQLDDEVQQADLTAARSQLNLERATLAREQESQSRGVASEARLDQTRAAFDAATAQVARGEAVIAQRRLIAPFNGTIGLPRVDQGAYVSPGATVATLQDLDTMRVDFSLPEQALPSLFIGQRLHMRIDGDTREFEGEITGVDPRVDPGSRMVAVRGSVDNPDRALTPGQFARLRVDLPEEDGVITLPQTAITISLYGDFVYAVREREDDPDTLEARQVFVSLGRRDNGQIEVVEGLEAGERVVSSGQNRLSNRAPVTLSDTQAPGAAR</sequence>
<dbReference type="Pfam" id="PF25954">
    <property type="entry name" value="Beta-barrel_RND_2"/>
    <property type="match status" value="1"/>
</dbReference>
<name>A0A543KCF4_9RHOB</name>
<evidence type="ECO:0000256" key="1">
    <source>
        <dbReference type="ARBA" id="ARBA00004196"/>
    </source>
</evidence>
<keyword evidence="9" id="KW-1185">Reference proteome</keyword>
<dbReference type="FunFam" id="2.40.30.170:FF:000010">
    <property type="entry name" value="Efflux RND transporter periplasmic adaptor subunit"/>
    <property type="match status" value="1"/>
</dbReference>
<comment type="subcellular location">
    <subcellularLocation>
        <location evidence="1">Cell envelope</location>
    </subcellularLocation>
</comment>
<keyword evidence="3" id="KW-0813">Transport</keyword>
<dbReference type="NCBIfam" id="TIGR01730">
    <property type="entry name" value="RND_mfp"/>
    <property type="match status" value="1"/>
</dbReference>
<evidence type="ECO:0000259" key="5">
    <source>
        <dbReference type="Pfam" id="PF25917"/>
    </source>
</evidence>
<comment type="similarity">
    <text evidence="2">Belongs to the membrane fusion protein (MFP) (TC 8.A.1) family.</text>
</comment>
<dbReference type="Gene3D" id="2.40.50.100">
    <property type="match status" value="1"/>
</dbReference>
<evidence type="ECO:0000256" key="2">
    <source>
        <dbReference type="ARBA" id="ARBA00009477"/>
    </source>
</evidence>
<organism evidence="8 9">
    <name type="scientific">Roseinatronobacter monicus</name>
    <dbReference type="NCBI Taxonomy" id="393481"/>
    <lineage>
        <taxon>Bacteria</taxon>
        <taxon>Pseudomonadati</taxon>
        <taxon>Pseudomonadota</taxon>
        <taxon>Alphaproteobacteria</taxon>
        <taxon>Rhodobacterales</taxon>
        <taxon>Paracoccaceae</taxon>
        <taxon>Roseinatronobacter</taxon>
    </lineage>
</organism>
<dbReference type="GO" id="GO:0015562">
    <property type="term" value="F:efflux transmembrane transporter activity"/>
    <property type="evidence" value="ECO:0007669"/>
    <property type="project" value="TreeGrafter"/>
</dbReference>
<reference evidence="8 9" key="1">
    <citation type="submission" date="2019-06" db="EMBL/GenBank/DDBJ databases">
        <title>Genomic Encyclopedia of Archaeal and Bacterial Type Strains, Phase II (KMG-II): from individual species to whole genera.</title>
        <authorList>
            <person name="Goeker M."/>
        </authorList>
    </citation>
    <scope>NUCLEOTIDE SEQUENCE [LARGE SCALE GENOMIC DNA]</scope>
    <source>
        <strain evidence="8 9">DSM 18423</strain>
    </source>
</reference>
<evidence type="ECO:0000259" key="6">
    <source>
        <dbReference type="Pfam" id="PF25954"/>
    </source>
</evidence>
<dbReference type="RefSeq" id="WP_142080400.1">
    <property type="nucleotide sequence ID" value="NZ_VFPT01000001.1"/>
</dbReference>
<protein>
    <submittedName>
        <fullName evidence="8">Membrane fusion protein (Multidrug efflux system)</fullName>
    </submittedName>
</protein>
<dbReference type="Pfam" id="PF25967">
    <property type="entry name" value="RND-MFP_C"/>
    <property type="match status" value="1"/>
</dbReference>
<comment type="caution">
    <text evidence="8">The sequence shown here is derived from an EMBL/GenBank/DDBJ whole genome shotgun (WGS) entry which is preliminary data.</text>
</comment>
<feature type="domain" description="Multidrug resistance protein MdtA-like C-terminal permuted SH3" evidence="7">
    <location>
        <begin position="280"/>
        <end position="345"/>
    </location>
</feature>
<dbReference type="EMBL" id="VFPT01000001">
    <property type="protein sequence ID" value="TQM92742.1"/>
    <property type="molecule type" value="Genomic_DNA"/>
</dbReference>
<dbReference type="InterPro" id="IPR058625">
    <property type="entry name" value="MdtA-like_BSH"/>
</dbReference>
<dbReference type="PANTHER" id="PTHR30469:SF11">
    <property type="entry name" value="BLL4320 PROTEIN"/>
    <property type="match status" value="1"/>
</dbReference>
<accession>A0A543KCF4</accession>
<evidence type="ECO:0000256" key="4">
    <source>
        <dbReference type="SAM" id="MobiDB-lite"/>
    </source>
</evidence>
<dbReference type="OrthoDB" id="9806939at2"/>